<reference evidence="5" key="1">
    <citation type="submission" date="2017-02" db="UniProtKB">
        <authorList>
            <consortium name="WormBaseParasite"/>
        </authorList>
    </citation>
    <scope>IDENTIFICATION</scope>
</reference>
<dbReference type="PANTHER" id="PTHR10763">
    <property type="entry name" value="CELL DIVISION CONTROL PROTEIN 6-RELATED"/>
    <property type="match status" value="1"/>
</dbReference>
<evidence type="ECO:0000313" key="4">
    <source>
        <dbReference type="Proteomes" id="UP000274131"/>
    </source>
</evidence>
<dbReference type="EMBL" id="UXUI01007729">
    <property type="protein sequence ID" value="VDD89139.1"/>
    <property type="molecule type" value="Genomic_DNA"/>
</dbReference>
<dbReference type="WBParaSite" id="EVEC_0000426601-mRNA-1">
    <property type="protein sequence ID" value="EVEC_0000426601-mRNA-1"/>
    <property type="gene ID" value="EVEC_0000426601"/>
</dbReference>
<keyword evidence="4" id="KW-1185">Reference proteome</keyword>
<feature type="domain" description="Orc1-like AAA ATPase" evidence="2">
    <location>
        <begin position="168"/>
        <end position="274"/>
    </location>
</feature>
<proteinExistence type="predicted"/>
<evidence type="ECO:0000313" key="5">
    <source>
        <dbReference type="WBParaSite" id="EVEC_0000426601-mRNA-1"/>
    </source>
</evidence>
<dbReference type="Gene3D" id="1.10.8.60">
    <property type="match status" value="1"/>
</dbReference>
<dbReference type="Pfam" id="PF13191">
    <property type="entry name" value="AAA_16"/>
    <property type="match status" value="1"/>
</dbReference>
<evidence type="ECO:0000256" key="1">
    <source>
        <dbReference type="SAM" id="MobiDB-lite"/>
    </source>
</evidence>
<dbReference type="AlphaFoldDB" id="A0A0N4V2N3"/>
<dbReference type="Proteomes" id="UP000274131">
    <property type="component" value="Unassembled WGS sequence"/>
</dbReference>
<feature type="compositionally biased region" description="Polar residues" evidence="1">
    <location>
        <begin position="42"/>
        <end position="56"/>
    </location>
</feature>
<sequence length="451" mass="50217">MVVTRRSILTESQARRDVKVTSIGKRSGKGRGMAVRKREKSQSLTDVGNNEESSPSKIKKRSDEEMEDFCEKKPLSTKKGVKKFGQRGRSCNLEKKLASLCIDAGNTVEIDVIGSGSMFDYPLSHFLFSFLLHYSAKQRVCFVGSYYLLTGASQSVTSPDVDVDERVLFGREKEFKLLLNSLRTSIEGKSSLSLYVSGPPGSGKTATVTEVLKCLGELYKKLVLLSLFLSYSLKLLQPPQILTFSPYGREVLAEIIKEMLINQESSKAIELCSRKVAAMTGDARTAIQITRRINEDGCDTKNVFIQVTNTLSVMCRSTREKIHLPPQQEVILAILARLVELLSSAHIEKGISFKKINFRRKMGSVLSKLNFFILEMLQSSYAKICGKLSLPSLSRDDIYLTLSLLETEDLIRCSNKSCQLLIDANSVRDLIGDSLLVQNLGKISEVDLLDP</sequence>
<dbReference type="GO" id="GO:0033314">
    <property type="term" value="P:mitotic DNA replication checkpoint signaling"/>
    <property type="evidence" value="ECO:0007669"/>
    <property type="project" value="TreeGrafter"/>
</dbReference>
<evidence type="ECO:0000259" key="2">
    <source>
        <dbReference type="Pfam" id="PF13191"/>
    </source>
</evidence>
<dbReference type="InterPro" id="IPR027417">
    <property type="entry name" value="P-loop_NTPase"/>
</dbReference>
<name>A0A0N4V2N3_ENTVE</name>
<dbReference type="SUPFAM" id="SSF52540">
    <property type="entry name" value="P-loop containing nucleoside triphosphate hydrolases"/>
    <property type="match status" value="1"/>
</dbReference>
<gene>
    <name evidence="3" type="ORF">EVEC_LOCUS3974</name>
</gene>
<protein>
    <submittedName>
        <fullName evidence="5">AAA_16 domain-containing protein</fullName>
    </submittedName>
</protein>
<dbReference type="InterPro" id="IPR041664">
    <property type="entry name" value="AAA_16"/>
</dbReference>
<organism evidence="5">
    <name type="scientific">Enterobius vermicularis</name>
    <name type="common">Human pinworm</name>
    <dbReference type="NCBI Taxonomy" id="51028"/>
    <lineage>
        <taxon>Eukaryota</taxon>
        <taxon>Metazoa</taxon>
        <taxon>Ecdysozoa</taxon>
        <taxon>Nematoda</taxon>
        <taxon>Chromadorea</taxon>
        <taxon>Rhabditida</taxon>
        <taxon>Spirurina</taxon>
        <taxon>Oxyuridomorpha</taxon>
        <taxon>Oxyuroidea</taxon>
        <taxon>Oxyuridae</taxon>
        <taxon>Enterobius</taxon>
    </lineage>
</organism>
<dbReference type="PANTHER" id="PTHR10763:SF26">
    <property type="entry name" value="CELL DIVISION CONTROL PROTEIN 6 HOMOLOG"/>
    <property type="match status" value="1"/>
</dbReference>
<evidence type="ECO:0000313" key="3">
    <source>
        <dbReference type="EMBL" id="VDD89139.1"/>
    </source>
</evidence>
<feature type="compositionally biased region" description="Basic residues" evidence="1">
    <location>
        <begin position="26"/>
        <end position="39"/>
    </location>
</feature>
<feature type="region of interest" description="Disordered" evidence="1">
    <location>
        <begin position="16"/>
        <end position="71"/>
    </location>
</feature>
<accession>A0A0N4V2N3</accession>
<dbReference type="InterPro" id="IPR050311">
    <property type="entry name" value="ORC1/CDC6"/>
</dbReference>
<dbReference type="STRING" id="51028.A0A0N4V2N3"/>
<dbReference type="Gene3D" id="3.40.50.300">
    <property type="entry name" value="P-loop containing nucleotide triphosphate hydrolases"/>
    <property type="match status" value="1"/>
</dbReference>
<dbReference type="GO" id="GO:0003688">
    <property type="term" value="F:DNA replication origin binding"/>
    <property type="evidence" value="ECO:0007669"/>
    <property type="project" value="TreeGrafter"/>
</dbReference>
<dbReference type="GO" id="GO:0006270">
    <property type="term" value="P:DNA replication initiation"/>
    <property type="evidence" value="ECO:0007669"/>
    <property type="project" value="TreeGrafter"/>
</dbReference>
<dbReference type="GO" id="GO:0005634">
    <property type="term" value="C:nucleus"/>
    <property type="evidence" value="ECO:0007669"/>
    <property type="project" value="TreeGrafter"/>
</dbReference>
<dbReference type="OrthoDB" id="1926878at2759"/>
<reference evidence="3 4" key="2">
    <citation type="submission" date="2018-10" db="EMBL/GenBank/DDBJ databases">
        <authorList>
            <consortium name="Pathogen Informatics"/>
        </authorList>
    </citation>
    <scope>NUCLEOTIDE SEQUENCE [LARGE SCALE GENOMIC DNA]</scope>
</reference>